<name>A0AA36IA42_9DINO</name>
<dbReference type="PANTHER" id="PTHR35580:SF1">
    <property type="entry name" value="PHYTASE-LIKE DOMAIN-CONTAINING PROTEIN"/>
    <property type="match status" value="1"/>
</dbReference>
<gene>
    <name evidence="2" type="ORF">EVOR1521_LOCUS10640</name>
</gene>
<organism evidence="2 3">
    <name type="scientific">Effrenium voratum</name>
    <dbReference type="NCBI Taxonomy" id="2562239"/>
    <lineage>
        <taxon>Eukaryota</taxon>
        <taxon>Sar</taxon>
        <taxon>Alveolata</taxon>
        <taxon>Dinophyceae</taxon>
        <taxon>Suessiales</taxon>
        <taxon>Symbiodiniaceae</taxon>
        <taxon>Effrenium</taxon>
    </lineage>
</organism>
<evidence type="ECO:0000313" key="3">
    <source>
        <dbReference type="Proteomes" id="UP001178507"/>
    </source>
</evidence>
<protein>
    <submittedName>
        <fullName evidence="2">Uncharacterized protein</fullName>
    </submittedName>
</protein>
<feature type="chain" id="PRO_5041396013" evidence="1">
    <location>
        <begin position="19"/>
        <end position="360"/>
    </location>
</feature>
<keyword evidence="3" id="KW-1185">Reference proteome</keyword>
<accession>A0AA36IA42</accession>
<dbReference type="PANTHER" id="PTHR35580">
    <property type="entry name" value="CELL SURFACE GLYCOPROTEIN (S-LAYER PROTEIN)-LIKE PROTEIN"/>
    <property type="match status" value="1"/>
</dbReference>
<dbReference type="InterPro" id="IPR052918">
    <property type="entry name" value="Motility_Chemotaxis_Reg"/>
</dbReference>
<evidence type="ECO:0000313" key="2">
    <source>
        <dbReference type="EMBL" id="CAJ1383542.1"/>
    </source>
</evidence>
<proteinExistence type="predicted"/>
<sequence>MFTPFPVCLLCLLARARAFALSDWDFQGGTSGDDRGQSVSSDSSNHALVAGWTSGNLSCTNAGGKDIFLMKLDRTDNSIAVLQVGTSEDDAAQAIAVDSLDNLIIAGYTLGPLDGVTTTGGVEDGFLMKFDNDGAWQWTVQVGSETSADNIRSIAVAANDDIVAVGSSAGTIDGVSSSGVSDFLIIRYDNDGMWQWTRMRGSAAGDDATSVVIDNGGNIILAGGTRGDMDGHTNAGLDDLAVVKYDSAGNWLWTHQSGSPAADWFRAVVTDSSDNIYADRSNSKIFVTGVTDGDLDGHTDTDPDIFLMQFDLDGNWESTTFHGSSARDVALGLHLDRSKNNFINRLYFGLVPWIHQCWRQ</sequence>
<reference evidence="2" key="1">
    <citation type="submission" date="2023-08" db="EMBL/GenBank/DDBJ databases">
        <authorList>
            <person name="Chen Y."/>
            <person name="Shah S."/>
            <person name="Dougan E. K."/>
            <person name="Thang M."/>
            <person name="Chan C."/>
        </authorList>
    </citation>
    <scope>NUCLEOTIDE SEQUENCE</scope>
</reference>
<dbReference type="SUPFAM" id="SSF50998">
    <property type="entry name" value="Quinoprotein alcohol dehydrogenase-like"/>
    <property type="match status" value="1"/>
</dbReference>
<dbReference type="InterPro" id="IPR011047">
    <property type="entry name" value="Quinoprotein_ADH-like_sf"/>
</dbReference>
<dbReference type="AlphaFoldDB" id="A0AA36IA42"/>
<dbReference type="EMBL" id="CAUJNA010001024">
    <property type="protein sequence ID" value="CAJ1383542.1"/>
    <property type="molecule type" value="Genomic_DNA"/>
</dbReference>
<comment type="caution">
    <text evidence="2">The sequence shown here is derived from an EMBL/GenBank/DDBJ whole genome shotgun (WGS) entry which is preliminary data.</text>
</comment>
<evidence type="ECO:0000256" key="1">
    <source>
        <dbReference type="SAM" id="SignalP"/>
    </source>
</evidence>
<feature type="signal peptide" evidence="1">
    <location>
        <begin position="1"/>
        <end position="18"/>
    </location>
</feature>
<keyword evidence="1" id="KW-0732">Signal</keyword>
<dbReference type="Proteomes" id="UP001178507">
    <property type="component" value="Unassembled WGS sequence"/>
</dbReference>